<name>G1MWG6_MELGA</name>
<evidence type="ECO:0000256" key="25">
    <source>
        <dbReference type="SAM" id="SignalP"/>
    </source>
</evidence>
<keyword evidence="15" id="KW-0297">G-protein coupled receptor</keyword>
<feature type="domain" description="GAIN-B" evidence="26">
    <location>
        <begin position="218"/>
        <end position="376"/>
    </location>
</feature>
<dbReference type="InterPro" id="IPR057244">
    <property type="entry name" value="GAIN_B"/>
</dbReference>
<evidence type="ECO:0000256" key="21">
    <source>
        <dbReference type="ARBA" id="ARBA00033134"/>
    </source>
</evidence>
<dbReference type="GO" id="GO:0090330">
    <property type="term" value="P:regulation of platelet aggregation"/>
    <property type="evidence" value="ECO:0007669"/>
    <property type="project" value="Ensembl"/>
</dbReference>
<evidence type="ECO:0000256" key="2">
    <source>
        <dbReference type="ARBA" id="ARBA00004613"/>
    </source>
</evidence>
<dbReference type="GO" id="GO:0007155">
    <property type="term" value="P:cell adhesion"/>
    <property type="evidence" value="ECO:0007669"/>
    <property type="project" value="UniProtKB-KW"/>
</dbReference>
<evidence type="ECO:0000256" key="9">
    <source>
        <dbReference type="ARBA" id="ARBA00022729"/>
    </source>
</evidence>
<dbReference type="Proteomes" id="UP000001645">
    <property type="component" value="Chromosome 13"/>
</dbReference>
<feature type="transmembrane region" description="Helical" evidence="24">
    <location>
        <begin position="585"/>
        <end position="612"/>
    </location>
</feature>
<dbReference type="GO" id="GO:0097451">
    <property type="term" value="C:glial limiting end-foot"/>
    <property type="evidence" value="ECO:0007669"/>
    <property type="project" value="Ensembl"/>
</dbReference>
<evidence type="ECO:0000256" key="8">
    <source>
        <dbReference type="ARBA" id="ARBA00022692"/>
    </source>
</evidence>
<dbReference type="Gene3D" id="2.60.220.50">
    <property type="match status" value="1"/>
</dbReference>
<dbReference type="GO" id="GO:0035025">
    <property type="term" value="P:positive regulation of Rho protein signal transduction"/>
    <property type="evidence" value="ECO:0007669"/>
    <property type="project" value="Ensembl"/>
</dbReference>
<keyword evidence="29" id="KW-1185">Reference proteome</keyword>
<evidence type="ECO:0000259" key="27">
    <source>
        <dbReference type="PROSITE" id="PS50261"/>
    </source>
</evidence>
<dbReference type="SMART" id="SM00303">
    <property type="entry name" value="GPS"/>
    <property type="match status" value="1"/>
</dbReference>
<dbReference type="GO" id="GO:0005886">
    <property type="term" value="C:plasma membrane"/>
    <property type="evidence" value="ECO:0007669"/>
    <property type="project" value="UniProtKB-SubCell"/>
</dbReference>
<dbReference type="InterPro" id="IPR003910">
    <property type="entry name" value="GPR1/GPR3/GPR5"/>
</dbReference>
<protein>
    <recommendedName>
        <fullName evidence="4">Adhesion G-protein coupled receptor G1</fullName>
    </recommendedName>
    <alternativeName>
        <fullName evidence="21">G-protein coupled receptor 56</fullName>
    </alternativeName>
</protein>
<keyword evidence="18" id="KW-0675">Receptor</keyword>
<dbReference type="GO" id="GO:0004930">
    <property type="term" value="F:G protein-coupled receptor activity"/>
    <property type="evidence" value="ECO:0007669"/>
    <property type="project" value="UniProtKB-KW"/>
</dbReference>
<dbReference type="Gene3D" id="1.20.1070.10">
    <property type="entry name" value="Rhodopsin 7-helix transmembrane proteins"/>
    <property type="match status" value="1"/>
</dbReference>
<organism evidence="28 29">
    <name type="scientific">Meleagris gallopavo</name>
    <name type="common">Wild turkey</name>
    <dbReference type="NCBI Taxonomy" id="9103"/>
    <lineage>
        <taxon>Eukaryota</taxon>
        <taxon>Metazoa</taxon>
        <taxon>Chordata</taxon>
        <taxon>Craniata</taxon>
        <taxon>Vertebrata</taxon>
        <taxon>Euteleostomi</taxon>
        <taxon>Archelosauria</taxon>
        <taxon>Archosauria</taxon>
        <taxon>Dinosauria</taxon>
        <taxon>Saurischia</taxon>
        <taxon>Theropoda</taxon>
        <taxon>Coelurosauria</taxon>
        <taxon>Aves</taxon>
        <taxon>Neognathae</taxon>
        <taxon>Galloanserae</taxon>
        <taxon>Galliformes</taxon>
        <taxon>Phasianidae</taxon>
        <taxon>Meleagridinae</taxon>
        <taxon>Meleagris</taxon>
    </lineage>
</organism>
<dbReference type="Ensembl" id="ENSMGAT00000003792.2">
    <property type="protein sequence ID" value="ENSMGAP00000003098.2"/>
    <property type="gene ID" value="ENSMGAG00000017222.2"/>
</dbReference>
<dbReference type="Pfam" id="PF00002">
    <property type="entry name" value="7tm_2"/>
    <property type="match status" value="1"/>
</dbReference>
<dbReference type="PANTHER" id="PTHR12011:SF318">
    <property type="entry name" value="ADHESION G-PROTEIN COUPLED RECEPTOR G1"/>
    <property type="match status" value="1"/>
</dbReference>
<evidence type="ECO:0000256" key="20">
    <source>
        <dbReference type="ARBA" id="ARBA00023224"/>
    </source>
</evidence>
<evidence type="ECO:0000256" key="11">
    <source>
        <dbReference type="ARBA" id="ARBA00022843"/>
    </source>
</evidence>
<dbReference type="GO" id="GO:0007189">
    <property type="term" value="P:adenylate cyclase-activating G protein-coupled receptor signaling pathway"/>
    <property type="evidence" value="ECO:0007669"/>
    <property type="project" value="TreeGrafter"/>
</dbReference>
<dbReference type="GO" id="GO:0061484">
    <property type="term" value="P:hematopoietic stem cell homeostasis"/>
    <property type="evidence" value="ECO:0007669"/>
    <property type="project" value="Ensembl"/>
</dbReference>
<reference evidence="28" key="2">
    <citation type="submission" date="2025-08" db="UniProtKB">
        <authorList>
            <consortium name="Ensembl"/>
        </authorList>
    </citation>
    <scope>IDENTIFICATION</scope>
</reference>
<dbReference type="GO" id="GO:0045121">
    <property type="term" value="C:membrane raft"/>
    <property type="evidence" value="ECO:0007669"/>
    <property type="project" value="UniProtKB-SubCell"/>
</dbReference>
<dbReference type="GO" id="GO:0008285">
    <property type="term" value="P:negative regulation of cell population proliferation"/>
    <property type="evidence" value="ECO:0007669"/>
    <property type="project" value="Ensembl"/>
</dbReference>
<dbReference type="GO" id="GO:0007200">
    <property type="term" value="P:phospholipase C-activating G protein-coupled receptor signaling pathway"/>
    <property type="evidence" value="ECO:0007669"/>
    <property type="project" value="Ensembl"/>
</dbReference>
<feature type="transmembrane region" description="Helical" evidence="24">
    <location>
        <begin position="491"/>
        <end position="513"/>
    </location>
</feature>
<keyword evidence="13" id="KW-0524">Neurogenesis</keyword>
<keyword evidence="12" id="KW-0130">Cell adhesion</keyword>
<keyword evidence="16 24" id="KW-0472">Membrane</keyword>
<feature type="transmembrane region" description="Helical" evidence="24">
    <location>
        <begin position="420"/>
        <end position="438"/>
    </location>
</feature>
<dbReference type="GO" id="GO:2000179">
    <property type="term" value="P:positive regulation of neural precursor cell proliferation"/>
    <property type="evidence" value="ECO:0007669"/>
    <property type="project" value="Ensembl"/>
</dbReference>
<evidence type="ECO:0000256" key="3">
    <source>
        <dbReference type="ARBA" id="ARBA00004651"/>
    </source>
</evidence>
<evidence type="ECO:0000256" key="12">
    <source>
        <dbReference type="ARBA" id="ARBA00022889"/>
    </source>
</evidence>
<dbReference type="GO" id="GO:0021819">
    <property type="term" value="P:layer formation in cerebral cortex"/>
    <property type="evidence" value="ECO:0007669"/>
    <property type="project" value="Ensembl"/>
</dbReference>
<keyword evidence="19" id="KW-0325">Glycoprotein</keyword>
<dbReference type="GO" id="GO:0005576">
    <property type="term" value="C:extracellular region"/>
    <property type="evidence" value="ECO:0007669"/>
    <property type="project" value="UniProtKB-SubCell"/>
</dbReference>
<dbReference type="GO" id="GO:0110076">
    <property type="term" value="P:negative regulation of ferroptosis"/>
    <property type="evidence" value="ECO:0007669"/>
    <property type="project" value="Ensembl"/>
</dbReference>
<evidence type="ECO:0000256" key="23">
    <source>
        <dbReference type="SAM" id="MobiDB-lite"/>
    </source>
</evidence>
<dbReference type="GO" id="GO:0160221">
    <property type="term" value="P:Rho-activating G protein-coupled receptor signaling pathway"/>
    <property type="evidence" value="ECO:0007669"/>
    <property type="project" value="Ensembl"/>
</dbReference>
<gene>
    <name evidence="28" type="primary">ADGRG1</name>
</gene>
<dbReference type="OrthoDB" id="8951579at2759"/>
<dbReference type="PRINTS" id="PR01422">
    <property type="entry name" value="GPR56ORPHANR"/>
</dbReference>
<keyword evidence="7" id="KW-0358">Heparin-binding</keyword>
<evidence type="ECO:0000256" key="15">
    <source>
        <dbReference type="ARBA" id="ARBA00023040"/>
    </source>
</evidence>
<dbReference type="InterPro" id="IPR040679">
    <property type="entry name" value="PLL"/>
</dbReference>
<evidence type="ECO:0000313" key="29">
    <source>
        <dbReference type="Proteomes" id="UP000001645"/>
    </source>
</evidence>
<dbReference type="InterPro" id="IPR000203">
    <property type="entry name" value="GPS"/>
</dbReference>
<keyword evidence="20" id="KW-0807">Transducer</keyword>
<dbReference type="GO" id="GO:0007166">
    <property type="term" value="P:cell surface receptor signaling pathway"/>
    <property type="evidence" value="ECO:0007669"/>
    <property type="project" value="InterPro"/>
</dbReference>
<evidence type="ECO:0000256" key="7">
    <source>
        <dbReference type="ARBA" id="ARBA00022674"/>
    </source>
</evidence>
<dbReference type="GO" id="GO:0021796">
    <property type="term" value="P:cerebral cortex regionalization"/>
    <property type="evidence" value="ECO:0007669"/>
    <property type="project" value="Ensembl"/>
</dbReference>
<dbReference type="SUPFAM" id="SSF81321">
    <property type="entry name" value="Family A G protein-coupled receptor-like"/>
    <property type="match status" value="1"/>
</dbReference>
<feature type="chain" id="PRO_5032363442" description="Adhesion G-protein coupled receptor G1" evidence="25">
    <location>
        <begin position="18"/>
        <end position="696"/>
    </location>
</feature>
<evidence type="ECO:0000256" key="24">
    <source>
        <dbReference type="SAM" id="Phobius"/>
    </source>
</evidence>
<dbReference type="InterPro" id="IPR046338">
    <property type="entry name" value="GAIN_dom_sf"/>
</dbReference>
<feature type="region of interest" description="Disordered" evidence="23">
    <location>
        <begin position="675"/>
        <end position="696"/>
    </location>
</feature>
<feature type="signal peptide" evidence="25">
    <location>
        <begin position="1"/>
        <end position="17"/>
    </location>
</feature>
<keyword evidence="5" id="KW-1003">Cell membrane</keyword>
<dbReference type="PANTHER" id="PTHR12011">
    <property type="entry name" value="ADHESION G-PROTEIN COUPLED RECEPTOR"/>
    <property type="match status" value="1"/>
</dbReference>
<dbReference type="InterPro" id="IPR000832">
    <property type="entry name" value="GPCR_2_secretin-like"/>
</dbReference>
<dbReference type="PROSITE" id="PS50221">
    <property type="entry name" value="GAIN_B"/>
    <property type="match status" value="1"/>
</dbReference>
<feature type="transmembrane region" description="Helical" evidence="24">
    <location>
        <begin position="453"/>
        <end position="471"/>
    </location>
</feature>
<dbReference type="Bgee" id="ENSMGAG00000017222">
    <property type="expression patterns" value="Expressed in proventriculus and 17 other cell types or tissues"/>
</dbReference>
<evidence type="ECO:0000256" key="5">
    <source>
        <dbReference type="ARBA" id="ARBA00022475"/>
    </source>
</evidence>
<dbReference type="FunFam" id="2.60.220.50:FF:000045">
    <property type="entry name" value="Adhesion G protein-coupled receptor G1"/>
    <property type="match status" value="1"/>
</dbReference>
<evidence type="ECO:0000256" key="13">
    <source>
        <dbReference type="ARBA" id="ARBA00022902"/>
    </source>
</evidence>
<accession>G1MWG6</accession>
<dbReference type="PROSITE" id="PS50261">
    <property type="entry name" value="G_PROTEIN_RECEP_F2_4"/>
    <property type="match status" value="1"/>
</dbReference>
<dbReference type="GO" id="GO:0005518">
    <property type="term" value="F:collagen binding"/>
    <property type="evidence" value="ECO:0007669"/>
    <property type="project" value="Ensembl"/>
</dbReference>
<evidence type="ECO:0000256" key="19">
    <source>
        <dbReference type="ARBA" id="ARBA00023180"/>
    </source>
</evidence>
<evidence type="ECO:0000256" key="22">
    <source>
        <dbReference type="ARBA" id="ARBA00093505"/>
    </source>
</evidence>
<keyword evidence="14 24" id="KW-1133">Transmembrane helix</keyword>
<keyword evidence="6" id="KW-0964">Secreted</keyword>
<keyword evidence="9 25" id="KW-0732">Signal</keyword>
<dbReference type="GO" id="GO:0050840">
    <property type="term" value="F:extracellular matrix binding"/>
    <property type="evidence" value="ECO:0007669"/>
    <property type="project" value="Ensembl"/>
</dbReference>
<dbReference type="GO" id="GO:0061351">
    <property type="term" value="P:neural precursor cell proliferation"/>
    <property type="evidence" value="ECO:0007669"/>
    <property type="project" value="Ensembl"/>
</dbReference>
<dbReference type="GO" id="GO:0045785">
    <property type="term" value="P:positive regulation of cell adhesion"/>
    <property type="evidence" value="ECO:0007669"/>
    <property type="project" value="Ensembl"/>
</dbReference>
<evidence type="ECO:0000256" key="14">
    <source>
        <dbReference type="ARBA" id="ARBA00022989"/>
    </source>
</evidence>
<dbReference type="GeneTree" id="ENSGT00940000160843"/>
<evidence type="ECO:0000259" key="26">
    <source>
        <dbReference type="PROSITE" id="PS50221"/>
    </source>
</evidence>
<dbReference type="GO" id="GO:1900748">
    <property type="term" value="P:positive regulation of vascular endothelial growth factor signaling pathway"/>
    <property type="evidence" value="ECO:0007669"/>
    <property type="project" value="Ensembl"/>
</dbReference>
<evidence type="ECO:0000256" key="18">
    <source>
        <dbReference type="ARBA" id="ARBA00023170"/>
    </source>
</evidence>
<evidence type="ECO:0000313" key="28">
    <source>
        <dbReference type="Ensembl" id="ENSMGAP00000003098.2"/>
    </source>
</evidence>
<dbReference type="GO" id="GO:0001525">
    <property type="term" value="P:angiogenesis"/>
    <property type="evidence" value="ECO:0007669"/>
    <property type="project" value="Ensembl"/>
</dbReference>
<dbReference type="Pfam" id="PF18587">
    <property type="entry name" value="PLL"/>
    <property type="match status" value="1"/>
</dbReference>
<dbReference type="HOGENOM" id="CLU_002753_3_9_1"/>
<dbReference type="Pfam" id="PF01825">
    <property type="entry name" value="GPS"/>
    <property type="match status" value="1"/>
</dbReference>
<feature type="transmembrane region" description="Helical" evidence="24">
    <location>
        <begin position="386"/>
        <end position="408"/>
    </location>
</feature>
<evidence type="ECO:0000256" key="4">
    <source>
        <dbReference type="ARBA" id="ARBA00019701"/>
    </source>
</evidence>
<reference evidence="28 29" key="1">
    <citation type="journal article" date="2010" name="PLoS Biol.">
        <title>Multi-platform next-generation sequencing of the domestic turkey (Meleagris gallopavo): genome assembly and analysis.</title>
        <authorList>
            <person name="Dalloul R.A."/>
            <person name="Long J.A."/>
            <person name="Zimin A.V."/>
            <person name="Aslam L."/>
            <person name="Beal K."/>
            <person name="Blomberg L.A."/>
            <person name="Bouffard P."/>
            <person name="Burt D.W."/>
            <person name="Crasta O."/>
            <person name="Crooijmans R.P."/>
            <person name="Cooper K."/>
            <person name="Coulombe R.A."/>
            <person name="De S."/>
            <person name="Delany M.E."/>
            <person name="Dodgson J.B."/>
            <person name="Dong J.J."/>
            <person name="Evans C."/>
            <person name="Frederickson K.M."/>
            <person name="Flicek P."/>
            <person name="Florea L."/>
            <person name="Folkerts O."/>
            <person name="Groenen M.A."/>
            <person name="Harkins T.T."/>
            <person name="Herrero J."/>
            <person name="Hoffmann S."/>
            <person name="Megens H.J."/>
            <person name="Jiang A."/>
            <person name="de Jong P."/>
            <person name="Kaiser P."/>
            <person name="Kim H."/>
            <person name="Kim K.W."/>
            <person name="Kim S."/>
            <person name="Langenberger D."/>
            <person name="Lee M.K."/>
            <person name="Lee T."/>
            <person name="Mane S."/>
            <person name="Marcais G."/>
            <person name="Marz M."/>
            <person name="McElroy A.P."/>
            <person name="Modise T."/>
            <person name="Nefedov M."/>
            <person name="Notredame C."/>
            <person name="Paton I.R."/>
            <person name="Payne W.S."/>
            <person name="Pertea G."/>
            <person name="Prickett D."/>
            <person name="Puiu D."/>
            <person name="Qioa D."/>
            <person name="Raineri E."/>
            <person name="Ruffier M."/>
            <person name="Salzberg S.L."/>
            <person name="Schatz M.C."/>
            <person name="Scheuring C."/>
            <person name="Schmidt C.J."/>
            <person name="Schroeder S."/>
            <person name="Searle S.M."/>
            <person name="Smith E.J."/>
            <person name="Smith J."/>
            <person name="Sonstegard T.S."/>
            <person name="Stadler P.F."/>
            <person name="Tafer H."/>
            <person name="Tu Z.J."/>
            <person name="Van Tassell C.P."/>
            <person name="Vilella A.J."/>
            <person name="Williams K.P."/>
            <person name="Yorke J.A."/>
            <person name="Zhang L."/>
            <person name="Zhang H.B."/>
            <person name="Zhang X."/>
            <person name="Zhang Y."/>
            <person name="Reed K.M."/>
        </authorList>
    </citation>
    <scope>NUCLEOTIDE SEQUENCE [LARGE SCALE GENOMIC DNA]</scope>
</reference>
<evidence type="ECO:0000256" key="1">
    <source>
        <dbReference type="ARBA" id="ARBA00004285"/>
    </source>
</evidence>
<dbReference type="GO" id="GO:2001223">
    <property type="term" value="P:negative regulation of neuron migration"/>
    <property type="evidence" value="ECO:0007669"/>
    <property type="project" value="Ensembl"/>
</dbReference>
<dbReference type="InParanoid" id="G1MWG6"/>
<keyword evidence="11" id="KW-0832">Ubl conjugation</keyword>
<dbReference type="GO" id="GO:0008201">
    <property type="term" value="F:heparin binding"/>
    <property type="evidence" value="ECO:0007669"/>
    <property type="project" value="UniProtKB-KW"/>
</dbReference>
<dbReference type="AlphaFoldDB" id="G1MWG6"/>
<keyword evidence="8 24" id="KW-0812">Transmembrane</keyword>
<dbReference type="GO" id="GO:0072520">
    <property type="term" value="P:seminiferous tubule development"/>
    <property type="evidence" value="ECO:0007669"/>
    <property type="project" value="Ensembl"/>
</dbReference>
<evidence type="ECO:0000256" key="6">
    <source>
        <dbReference type="ARBA" id="ARBA00022525"/>
    </source>
</evidence>
<keyword evidence="10" id="KW-0221">Differentiation</keyword>
<reference evidence="28" key="3">
    <citation type="submission" date="2025-09" db="UniProtKB">
        <authorList>
            <consortium name="Ensembl"/>
        </authorList>
    </citation>
    <scope>IDENTIFICATION</scope>
</reference>
<proteinExistence type="predicted"/>
<dbReference type="InterPro" id="IPR017981">
    <property type="entry name" value="GPCR_2-like_7TM"/>
</dbReference>
<evidence type="ECO:0000256" key="16">
    <source>
        <dbReference type="ARBA" id="ARBA00023136"/>
    </source>
</evidence>
<evidence type="ECO:0000256" key="17">
    <source>
        <dbReference type="ARBA" id="ARBA00023157"/>
    </source>
</evidence>
<evidence type="ECO:0000256" key="10">
    <source>
        <dbReference type="ARBA" id="ARBA00022782"/>
    </source>
</evidence>
<feature type="transmembrane region" description="Helical" evidence="24">
    <location>
        <begin position="548"/>
        <end position="573"/>
    </location>
</feature>
<comment type="subcellular location">
    <subcellularLocation>
        <location evidence="3">Cell membrane</location>
        <topology evidence="3">Multi-pass membrane protein</topology>
    </subcellularLocation>
    <subcellularLocation>
        <location evidence="1">Membrane raft</location>
    </subcellularLocation>
    <subcellularLocation>
        <location evidence="2">Secreted</location>
    </subcellularLocation>
</comment>
<dbReference type="GO" id="GO:0007266">
    <property type="term" value="P:Rho protein signal transduction"/>
    <property type="evidence" value="ECO:0007669"/>
    <property type="project" value="Ensembl"/>
</dbReference>
<feature type="domain" description="G-protein coupled receptors family 2 profile 2" evidence="27">
    <location>
        <begin position="384"/>
        <end position="626"/>
    </location>
</feature>
<keyword evidence="17" id="KW-1015">Disulfide bond</keyword>
<comment type="subunit">
    <text evidence="22">Heterodimer of 2 chains generated by proteolytic processing; the large extracellular N-terminal fragment (ADGRG1 NT) and the membrane-bound C-terminal fragment (ADGRG1-CT) predominantly remain associated and non-covalently linked. ADGRG1 NT self-associates in a trans-trans manner; the homophilic interaction enhances receptor signaling. Interacts with TGM2. Interacts with heparin; leading to the reduction of ADGRG1 shedding. Interacts with COL3A1. Part of a GPCR-tetraspanin complex at least consisting of ADGRG1, CD81, eventually CD9, and GNA11 in which CD81 is enhancing the association of ADGRG1 with GNA11.</text>
</comment>
<sequence>MKVLLLLLLPPLQGVGASGRQEDFRFCGDRNQTKNSSVIYEHSSANISIENMAQALVIRSPFLTNRINSSYQYSLPTTLGRYRFCVYWFKANRTLWLAYGKQSFFLGHEPTDGVTRGLEKTRASIFNVSYVFKGQKNTSLENASEYIFPVPPEMMPVWKQDVEDELAALDGLLARVPSAGSKAQRSLRHKLGALERTLAQVELGGQNQTFGKAALRATVLSISPTQAPRHLAFASPKEESREVQGFAVDLPSSLFVMAKKKEEEVVEHRVLLVDINSQAMFQDENSSHILGDKVVGISLVDTVVANLSEPVVLTFFHNRLPRNVTPRCVFWREDGTASSGNWDSYGCTTVEGDTRTDCRCNHLTYFAVLMVSSPEISYLHRDSLSIITYIGCLISALASISTIFFLYFRSKQRDQITSMHIHMNLLGAIFLLDFTFLISEHLASSSSQAACRAGGLFLHFSLLSCLTWMGIEGYNLYRLVIEVFNAYHDYFLLKLCLVGWGLPFFCVMLIFLANWTNYGPFYIPVYESVGGRSTNATMCWLTSPPAHYMTLCYAGLILLFNVLVLVAVVVVLRKTRQQQRRARRDWVTVLGLTCLLGTTWGTAFCAFGVLLVPQLYLFTILNSLQGQHPGGILGEEGVPSSSRRGTEGAHRTNCVTPQVCSSAFGTSARIAASAAHPTAAPPDSGAAGSASVFSVN</sequence>